<keyword evidence="6" id="KW-1003">Cell membrane</keyword>
<name>A0A0L6W332_9FIRM</name>
<reference evidence="10" key="1">
    <citation type="submission" date="2015-07" db="EMBL/GenBank/DDBJ databases">
        <title>Complete Genome of Thermincola ferriacetica strain Z-0001T.</title>
        <authorList>
            <person name="Lusk B."/>
            <person name="Badalamenti J.P."/>
            <person name="Parameswaran P."/>
            <person name="Bond D.R."/>
            <person name="Torres C.I."/>
        </authorList>
    </citation>
    <scope>NUCLEOTIDE SEQUENCE [LARGE SCALE GENOMIC DNA]</scope>
    <source>
        <strain evidence="10">Z-0001</strain>
    </source>
</reference>
<dbReference type="PROSITE" id="PS51794">
    <property type="entry name" value="DAC"/>
    <property type="match status" value="1"/>
</dbReference>
<proteinExistence type="inferred from homology"/>
<dbReference type="Proteomes" id="UP000037175">
    <property type="component" value="Unassembled WGS sequence"/>
</dbReference>
<dbReference type="Gene3D" id="1.10.287.770">
    <property type="entry name" value="YojJ-like"/>
    <property type="match status" value="1"/>
</dbReference>
<dbReference type="Pfam" id="PF02457">
    <property type="entry name" value="DAC"/>
    <property type="match status" value="1"/>
</dbReference>
<evidence type="ECO:0000256" key="2">
    <source>
        <dbReference type="ARBA" id="ARBA00022679"/>
    </source>
</evidence>
<protein>
    <recommendedName>
        <fullName evidence="6">Diadenylate cyclase</fullName>
        <shortName evidence="6">DAC</shortName>
        <ecNumber evidence="6">2.7.7.85</ecNumber>
    </recommendedName>
    <alternativeName>
        <fullName evidence="6">Cyclic-di-AMP synthase</fullName>
        <shortName evidence="6">c-di-AMP synthase</shortName>
    </alternativeName>
</protein>
<keyword evidence="7" id="KW-0175">Coiled coil</keyword>
<evidence type="ECO:0000256" key="7">
    <source>
        <dbReference type="SAM" id="Coils"/>
    </source>
</evidence>
<sequence>MEQCQLQTNLRKDLRKKLEEIRQRVEEVMKIMNGQQGCMLCEIKSIREAAGKLEGLISYYHFQSSLMPYVEELDEIAKAVASLSEKGHGALIVVEKNDMLDSLIGTCSMTGILIGAKISAPLLQSIFYPGNPLHDGAVIIRKGQIVAAGCVLPLSAQKYTSERHKIGTRHRAALGLSERTDALVIVVSEETGQISFAKDGVLHPIDVQLCTKLQQSEVNHADSKQG</sequence>
<comment type="similarity">
    <text evidence="6">Belongs to the adenylate cyclase family. DacB/CdaS subfamily.</text>
</comment>
<dbReference type="InterPro" id="IPR019457">
    <property type="entry name" value="CdaS_N"/>
</dbReference>
<accession>A0A0L6W332</accession>
<dbReference type="Pfam" id="PF10372">
    <property type="entry name" value="CdaS_N"/>
    <property type="match status" value="1"/>
</dbReference>
<gene>
    <name evidence="6" type="primary">dacB</name>
    <name evidence="9" type="ORF">Tfer_1358</name>
</gene>
<evidence type="ECO:0000313" key="9">
    <source>
        <dbReference type="EMBL" id="KNZ69977.1"/>
    </source>
</evidence>
<dbReference type="EC" id="2.7.7.85" evidence="6"/>
<dbReference type="EMBL" id="LGTE01000007">
    <property type="protein sequence ID" value="KNZ69977.1"/>
    <property type="molecule type" value="Genomic_DNA"/>
</dbReference>
<comment type="function">
    <text evidence="6">Catalyzes the condensation of 2 ATP molecules into cyclic di-AMP (c-di-AMP), a second messenger used to regulate differing processes in different bacteria.</text>
</comment>
<feature type="domain" description="DAC" evidence="8">
    <location>
        <begin position="53"/>
        <end position="209"/>
    </location>
</feature>
<keyword evidence="4 6" id="KW-0547">Nucleotide-binding</keyword>
<keyword evidence="5 6" id="KW-0067">ATP-binding</keyword>
<dbReference type="InterPro" id="IPR036888">
    <property type="entry name" value="DNA_integrity_DisA_N_sf"/>
</dbReference>
<keyword evidence="6" id="KW-0812">Transmembrane</keyword>
<dbReference type="GO" id="GO:0005524">
    <property type="term" value="F:ATP binding"/>
    <property type="evidence" value="ECO:0007669"/>
    <property type="project" value="UniProtKB-UniRule"/>
</dbReference>
<dbReference type="Gene3D" id="3.40.1700.10">
    <property type="entry name" value="DNA integrity scanning protein, DisA, N-terminal domain"/>
    <property type="match status" value="1"/>
</dbReference>
<dbReference type="InterPro" id="IPR050338">
    <property type="entry name" value="DisA"/>
</dbReference>
<dbReference type="GO" id="GO:0006171">
    <property type="term" value="P:cAMP biosynthetic process"/>
    <property type="evidence" value="ECO:0007669"/>
    <property type="project" value="InterPro"/>
</dbReference>
<dbReference type="GO" id="GO:0004016">
    <property type="term" value="F:adenylate cyclase activity"/>
    <property type="evidence" value="ECO:0007669"/>
    <property type="project" value="UniProtKB-UniRule"/>
</dbReference>
<dbReference type="SUPFAM" id="SSF143597">
    <property type="entry name" value="YojJ-like"/>
    <property type="match status" value="1"/>
</dbReference>
<evidence type="ECO:0000256" key="5">
    <source>
        <dbReference type="ARBA" id="ARBA00022840"/>
    </source>
</evidence>
<feature type="coiled-coil region" evidence="7">
    <location>
        <begin position="4"/>
        <end position="35"/>
    </location>
</feature>
<dbReference type="InterPro" id="IPR003390">
    <property type="entry name" value="DNA_integrity_scan_DisA_N"/>
</dbReference>
<dbReference type="AlphaFoldDB" id="A0A0L6W332"/>
<evidence type="ECO:0000313" key="10">
    <source>
        <dbReference type="Proteomes" id="UP000037175"/>
    </source>
</evidence>
<keyword evidence="10" id="KW-1185">Reference proteome</keyword>
<evidence type="ECO:0000256" key="4">
    <source>
        <dbReference type="ARBA" id="ARBA00022741"/>
    </source>
</evidence>
<evidence type="ECO:0000256" key="1">
    <source>
        <dbReference type="ARBA" id="ARBA00000877"/>
    </source>
</evidence>
<keyword evidence="6" id="KW-0472">Membrane</keyword>
<dbReference type="InterPro" id="IPR053472">
    <property type="entry name" value="DAC_CdaS-like"/>
</dbReference>
<evidence type="ECO:0000259" key="8">
    <source>
        <dbReference type="PROSITE" id="PS51794"/>
    </source>
</evidence>
<keyword evidence="2 6" id="KW-0808">Transferase</keyword>
<comment type="caution">
    <text evidence="9">The sequence shown here is derived from an EMBL/GenBank/DDBJ whole genome shotgun (WGS) entry which is preliminary data.</text>
</comment>
<keyword evidence="3 6" id="KW-0548">Nucleotidyltransferase</keyword>
<dbReference type="PATRIC" id="fig|281456.6.peg.1444"/>
<dbReference type="PANTHER" id="PTHR34185:SF2">
    <property type="entry name" value="CYCLIC DI-AMP SYNTHASE CDAS"/>
    <property type="match status" value="1"/>
</dbReference>
<evidence type="ECO:0000256" key="6">
    <source>
        <dbReference type="HAMAP-Rule" id="MF_00838"/>
    </source>
</evidence>
<organism evidence="9 10">
    <name type="scientific">Thermincola ferriacetica</name>
    <dbReference type="NCBI Taxonomy" id="281456"/>
    <lineage>
        <taxon>Bacteria</taxon>
        <taxon>Bacillati</taxon>
        <taxon>Bacillota</taxon>
        <taxon>Clostridia</taxon>
        <taxon>Eubacteriales</taxon>
        <taxon>Thermincolaceae</taxon>
        <taxon>Thermincola</taxon>
    </lineage>
</organism>
<dbReference type="HAMAP" id="MF_00838">
    <property type="entry name" value="DacB"/>
    <property type="match status" value="1"/>
</dbReference>
<dbReference type="GO" id="GO:0106408">
    <property type="term" value="F:diadenylate cyclase activity"/>
    <property type="evidence" value="ECO:0007669"/>
    <property type="project" value="UniProtKB-EC"/>
</dbReference>
<comment type="catalytic activity">
    <reaction evidence="1 6">
        <text>2 ATP = 3',3'-c-di-AMP + 2 diphosphate</text>
        <dbReference type="Rhea" id="RHEA:35655"/>
        <dbReference type="ChEBI" id="CHEBI:30616"/>
        <dbReference type="ChEBI" id="CHEBI:33019"/>
        <dbReference type="ChEBI" id="CHEBI:71500"/>
        <dbReference type="EC" id="2.7.7.85"/>
    </reaction>
</comment>
<dbReference type="InterPro" id="IPR034693">
    <property type="entry name" value="CdaS"/>
</dbReference>
<keyword evidence="6" id="KW-1133">Transmembrane helix</keyword>
<dbReference type="PANTHER" id="PTHR34185">
    <property type="entry name" value="DIADENYLATE CYCLASE"/>
    <property type="match status" value="1"/>
</dbReference>
<dbReference type="RefSeq" id="WP_052217419.1">
    <property type="nucleotide sequence ID" value="NZ_LGTE01000007.1"/>
</dbReference>
<evidence type="ECO:0000256" key="3">
    <source>
        <dbReference type="ARBA" id="ARBA00022695"/>
    </source>
</evidence>
<comment type="subunit">
    <text evidence="6">Probably oligomerizes.</text>
</comment>
<dbReference type="NCBIfam" id="NF038328">
    <property type="entry name" value="c-di-AMP_CdaS"/>
    <property type="match status" value="1"/>
</dbReference>